<proteinExistence type="predicted"/>
<dbReference type="InterPro" id="IPR001845">
    <property type="entry name" value="HTH_ArsR_DNA-bd_dom"/>
</dbReference>
<evidence type="ECO:0000256" key="1">
    <source>
        <dbReference type="SAM" id="Phobius"/>
    </source>
</evidence>
<dbReference type="Gene3D" id="1.10.10.10">
    <property type="entry name" value="Winged helix-like DNA-binding domain superfamily/Winged helix DNA-binding domain"/>
    <property type="match status" value="1"/>
</dbReference>
<keyword evidence="4" id="KW-1185">Reference proteome</keyword>
<protein>
    <submittedName>
        <fullName evidence="3">ArsR/SmtB family transcription factor</fullName>
    </submittedName>
</protein>
<dbReference type="Proteomes" id="UP001596328">
    <property type="component" value="Unassembled WGS sequence"/>
</dbReference>
<keyword evidence="1" id="KW-0472">Membrane</keyword>
<reference evidence="3 4" key="1">
    <citation type="journal article" date="2019" name="Int. J. Syst. Evol. Microbiol.">
        <title>The Global Catalogue of Microorganisms (GCM) 10K type strain sequencing project: providing services to taxonomists for standard genome sequencing and annotation.</title>
        <authorList>
            <consortium name="The Broad Institute Genomics Platform"/>
            <consortium name="The Broad Institute Genome Sequencing Center for Infectious Disease"/>
            <person name="Wu L."/>
            <person name="Ma J."/>
        </authorList>
    </citation>
    <scope>NUCLEOTIDE SEQUENCE [LARGE SCALE GENOMIC DNA]</scope>
    <source>
        <strain evidence="3 4">NBRC 111368</strain>
    </source>
</reference>
<dbReference type="Pfam" id="PF12840">
    <property type="entry name" value="HTH_20"/>
    <property type="match status" value="1"/>
</dbReference>
<dbReference type="EMBL" id="JBHSWU010000004">
    <property type="protein sequence ID" value="MFC6723112.1"/>
    <property type="molecule type" value="Genomic_DNA"/>
</dbReference>
<evidence type="ECO:0000313" key="4">
    <source>
        <dbReference type="Proteomes" id="UP001596328"/>
    </source>
</evidence>
<evidence type="ECO:0000259" key="2">
    <source>
        <dbReference type="SMART" id="SM00418"/>
    </source>
</evidence>
<gene>
    <name evidence="3" type="ORF">ACFQE1_01635</name>
</gene>
<feature type="domain" description="HTH arsR-type" evidence="2">
    <location>
        <begin position="31"/>
        <end position="111"/>
    </location>
</feature>
<sequence length="209" mass="23629">MSGLLPRPLTNKQKPRNESKLLSIDDDDAEEVFSTLSATMTRKILSELYDTPHTASDLSEEVDTSIQNTKYHLEKLQESDLIDIIDTRYSSSGREMNVYAPTNKSLVLFATESGNESTLRESLSRLVGSIVILAIVSRSIDYFIQLFREPQSQNINLSLEVTSSAKGTVNPMIYLSVGDLIFILGLFIIFMMIILRRPLVYGYYRKFAN</sequence>
<dbReference type="SUPFAM" id="SSF46785">
    <property type="entry name" value="Winged helix' DNA-binding domain"/>
    <property type="match status" value="1"/>
</dbReference>
<accession>A0ABD5RWI1</accession>
<dbReference type="InterPro" id="IPR036390">
    <property type="entry name" value="WH_DNA-bd_sf"/>
</dbReference>
<dbReference type="AlphaFoldDB" id="A0ABD5RWI1"/>
<dbReference type="InterPro" id="IPR011991">
    <property type="entry name" value="ArsR-like_HTH"/>
</dbReference>
<feature type="transmembrane region" description="Helical" evidence="1">
    <location>
        <begin position="172"/>
        <end position="195"/>
    </location>
</feature>
<comment type="caution">
    <text evidence="3">The sequence shown here is derived from an EMBL/GenBank/DDBJ whole genome shotgun (WGS) entry which is preliminary data.</text>
</comment>
<keyword evidence="1" id="KW-1133">Transmembrane helix</keyword>
<dbReference type="CDD" id="cd00090">
    <property type="entry name" value="HTH_ARSR"/>
    <property type="match status" value="1"/>
</dbReference>
<keyword evidence="1" id="KW-0812">Transmembrane</keyword>
<name>A0ABD5RWI1_9EURY</name>
<dbReference type="InterPro" id="IPR036388">
    <property type="entry name" value="WH-like_DNA-bd_sf"/>
</dbReference>
<dbReference type="SMART" id="SM00418">
    <property type="entry name" value="HTH_ARSR"/>
    <property type="match status" value="1"/>
</dbReference>
<evidence type="ECO:0000313" key="3">
    <source>
        <dbReference type="EMBL" id="MFC6723112.1"/>
    </source>
</evidence>
<organism evidence="3 4">
    <name type="scientific">Halobium palmae</name>
    <dbReference type="NCBI Taxonomy" id="1776492"/>
    <lineage>
        <taxon>Archaea</taxon>
        <taxon>Methanobacteriati</taxon>
        <taxon>Methanobacteriota</taxon>
        <taxon>Stenosarchaea group</taxon>
        <taxon>Halobacteria</taxon>
        <taxon>Halobacteriales</taxon>
        <taxon>Haloferacaceae</taxon>
        <taxon>Halobium</taxon>
    </lineage>
</organism>